<feature type="region of interest" description="Disordered" evidence="1">
    <location>
        <begin position="169"/>
        <end position="247"/>
    </location>
</feature>
<evidence type="ECO:0000256" key="1">
    <source>
        <dbReference type="SAM" id="MobiDB-lite"/>
    </source>
</evidence>
<evidence type="ECO:0000256" key="2">
    <source>
        <dbReference type="SAM" id="SignalP"/>
    </source>
</evidence>
<evidence type="ECO:0000313" key="3">
    <source>
        <dbReference type="EMBL" id="WAQ96406.1"/>
    </source>
</evidence>
<proteinExistence type="predicted"/>
<dbReference type="EMBL" id="CP111013">
    <property type="protein sequence ID" value="WAQ96406.1"/>
    <property type="molecule type" value="Genomic_DNA"/>
</dbReference>
<evidence type="ECO:0000313" key="4">
    <source>
        <dbReference type="Proteomes" id="UP001164746"/>
    </source>
</evidence>
<gene>
    <name evidence="3" type="ORF">MAR_029096</name>
</gene>
<feature type="compositionally biased region" description="Gly residues" evidence="1">
    <location>
        <begin position="169"/>
        <end position="185"/>
    </location>
</feature>
<keyword evidence="4" id="KW-1185">Reference proteome</keyword>
<accession>A0ABY7DFG0</accession>
<dbReference type="Proteomes" id="UP001164746">
    <property type="component" value="Chromosome 2"/>
</dbReference>
<feature type="chain" id="PRO_5047076716" evidence="2">
    <location>
        <begin position="21"/>
        <end position="247"/>
    </location>
</feature>
<sequence length="247" mass="27033">MKLNVLLVCVILGLVGRSWQQDAEDRGCDIDIGIHSGFNEISEDSEAGSGHDGSGTLIPEGCSEGEITWHYPRGTINVTFTRTALGDQARNRRVALKVCLTDGIGDGVTAIRDVGRRRGGPLEDEQTENGENWACAEPSRRRVTISFVADGEMFYMKSYFYKVEASTVGGHGGGRNGGGRQGGRNRGGRRGGRNRGGGRGGLRRRNNRNRERQNGHEEVDTDPRRPVHLPARGINRPRPVLEPQTMD</sequence>
<name>A0ABY7DFG0_MYAAR</name>
<protein>
    <submittedName>
        <fullName evidence="3">Uncharacterized protein</fullName>
    </submittedName>
</protein>
<keyword evidence="2" id="KW-0732">Signal</keyword>
<feature type="signal peptide" evidence="2">
    <location>
        <begin position="1"/>
        <end position="20"/>
    </location>
</feature>
<reference evidence="3" key="1">
    <citation type="submission" date="2022-11" db="EMBL/GenBank/DDBJ databases">
        <title>Centuries of genome instability and evolution in soft-shell clam transmissible cancer (bioRxiv).</title>
        <authorList>
            <person name="Hart S.F.M."/>
            <person name="Yonemitsu M.A."/>
            <person name="Giersch R.M."/>
            <person name="Beal B.F."/>
            <person name="Arriagada G."/>
            <person name="Davis B.W."/>
            <person name="Ostrander E.A."/>
            <person name="Goff S.P."/>
            <person name="Metzger M.J."/>
        </authorList>
    </citation>
    <scope>NUCLEOTIDE SEQUENCE</scope>
    <source>
        <strain evidence="3">MELC-2E11</strain>
        <tissue evidence="3">Siphon/mantle</tissue>
    </source>
</reference>
<feature type="compositionally biased region" description="Basic and acidic residues" evidence="1">
    <location>
        <begin position="208"/>
        <end position="225"/>
    </location>
</feature>
<organism evidence="3 4">
    <name type="scientific">Mya arenaria</name>
    <name type="common">Soft-shell clam</name>
    <dbReference type="NCBI Taxonomy" id="6604"/>
    <lineage>
        <taxon>Eukaryota</taxon>
        <taxon>Metazoa</taxon>
        <taxon>Spiralia</taxon>
        <taxon>Lophotrochozoa</taxon>
        <taxon>Mollusca</taxon>
        <taxon>Bivalvia</taxon>
        <taxon>Autobranchia</taxon>
        <taxon>Heteroconchia</taxon>
        <taxon>Euheterodonta</taxon>
        <taxon>Imparidentia</taxon>
        <taxon>Neoheterodontei</taxon>
        <taxon>Myida</taxon>
        <taxon>Myoidea</taxon>
        <taxon>Myidae</taxon>
        <taxon>Mya</taxon>
    </lineage>
</organism>